<dbReference type="Proteomes" id="UP000316584">
    <property type="component" value="Chromosome"/>
</dbReference>
<gene>
    <name evidence="2" type="ORF">FPZ22_02360</name>
</gene>
<evidence type="ECO:0000313" key="2">
    <source>
        <dbReference type="EMBL" id="QDW65878.1"/>
    </source>
</evidence>
<dbReference type="KEGG" id="lug:FPZ22_02360"/>
<dbReference type="AlphaFoldDB" id="A0A518N1U6"/>
<organism evidence="2 3">
    <name type="scientific">Luteimonas granuli</name>
    <dbReference type="NCBI Taxonomy" id="1176533"/>
    <lineage>
        <taxon>Bacteria</taxon>
        <taxon>Pseudomonadati</taxon>
        <taxon>Pseudomonadota</taxon>
        <taxon>Gammaproteobacteria</taxon>
        <taxon>Lysobacterales</taxon>
        <taxon>Lysobacteraceae</taxon>
        <taxon>Luteimonas</taxon>
    </lineage>
</organism>
<proteinExistence type="predicted"/>
<sequence length="198" mass="21062">MTPHSRPPCDRRAAPDQPCDVLHDALAARLRGLREEVAPTRDLWPGIAARLEPRIAVSAGAGRDRRRRLRRRNAAYATAATVVFAVAAGWQSLPFRTTAAPPVSGDTATTVTTGAAADAGAPLLQAADALAREYQGALREVETTTGAATAGPGDLDAELERSATEVRAALARDPDARHLLRHLQRIYAHRLALSLSQA</sequence>
<evidence type="ECO:0000256" key="1">
    <source>
        <dbReference type="SAM" id="Phobius"/>
    </source>
</evidence>
<feature type="transmembrane region" description="Helical" evidence="1">
    <location>
        <begin position="73"/>
        <end position="93"/>
    </location>
</feature>
<evidence type="ECO:0000313" key="3">
    <source>
        <dbReference type="Proteomes" id="UP000316584"/>
    </source>
</evidence>
<protein>
    <submittedName>
        <fullName evidence="2">Uncharacterized protein</fullName>
    </submittedName>
</protein>
<keyword evidence="3" id="KW-1185">Reference proteome</keyword>
<accession>A0A518N1U6</accession>
<name>A0A518N1U6_9GAMM</name>
<keyword evidence="1" id="KW-0472">Membrane</keyword>
<keyword evidence="1" id="KW-1133">Transmembrane helix</keyword>
<dbReference type="EMBL" id="CP042218">
    <property type="protein sequence ID" value="QDW65878.1"/>
    <property type="molecule type" value="Genomic_DNA"/>
</dbReference>
<keyword evidence="1" id="KW-0812">Transmembrane</keyword>
<dbReference type="OrthoDB" id="5975399at2"/>
<reference evidence="2 3" key="1">
    <citation type="submission" date="2019-07" db="EMBL/GenBank/DDBJ databases">
        <title>Full genome sequence of Luteimonas sp. Gr-4.</title>
        <authorList>
            <person name="Im W.-T."/>
        </authorList>
    </citation>
    <scope>NUCLEOTIDE SEQUENCE [LARGE SCALE GENOMIC DNA]</scope>
    <source>
        <strain evidence="2 3">Gr-4</strain>
    </source>
</reference>
<dbReference type="RefSeq" id="WP_144889906.1">
    <property type="nucleotide sequence ID" value="NZ_CP042218.1"/>
</dbReference>